<name>A0A4Y8WQ08_9PORP</name>
<proteinExistence type="predicted"/>
<keyword evidence="2" id="KW-1185">Reference proteome</keyword>
<evidence type="ECO:0000313" key="1">
    <source>
        <dbReference type="EMBL" id="TFH94548.1"/>
    </source>
</evidence>
<gene>
    <name evidence="1" type="ORF">E4P47_07025</name>
</gene>
<accession>A0A4Y8WQ08</accession>
<dbReference type="Proteomes" id="UP000297225">
    <property type="component" value="Unassembled WGS sequence"/>
</dbReference>
<dbReference type="PROSITE" id="PS50263">
    <property type="entry name" value="CN_HYDROLASE"/>
    <property type="match status" value="1"/>
</dbReference>
<comment type="caution">
    <text evidence="1">The sequence shown here is derived from an EMBL/GenBank/DDBJ whole genome shotgun (WGS) entry which is preliminary data.</text>
</comment>
<dbReference type="RefSeq" id="WP_134849030.1">
    <property type="nucleotide sequence ID" value="NZ_CP197400.1"/>
</dbReference>
<sequence>MTSPSLRVAALQMEQQHMDIEANVAHLWELIEGATFDLLVLPEMWTTGFVTKVEELTEVYFCKAYEAGRTAMHQVAKQYNAAIYGSLIELQPSGKPANTGLFITPDGTETRYLKRHLFGYGGESKLFEAGEERVQVTYRGWNIRLSTCYDLRFPVWLRQDPSLGDYDLLLLSANWPRPRHIAWERLLRARAIENQCYLVATNRVGTPHPKLQYPGYSFILDDLGDSLAESKEAVETLLSYNLSLEELTKSRSRFPLLPDADSFSL</sequence>
<dbReference type="GO" id="GO:0106008">
    <property type="term" value="F:2-oxoglutaramate amidase activity"/>
    <property type="evidence" value="ECO:0007669"/>
    <property type="project" value="TreeGrafter"/>
</dbReference>
<dbReference type="GO" id="GO:0050152">
    <property type="term" value="F:omega-amidase activity"/>
    <property type="evidence" value="ECO:0007669"/>
    <property type="project" value="TreeGrafter"/>
</dbReference>
<dbReference type="PANTHER" id="PTHR47799">
    <property type="entry name" value="OMEGA-AMIDASE YAFV"/>
    <property type="match status" value="1"/>
</dbReference>
<dbReference type="PANTHER" id="PTHR47799:SF1">
    <property type="entry name" value="OMEGA-AMIDASE YAFV"/>
    <property type="match status" value="1"/>
</dbReference>
<dbReference type="InterPro" id="IPR052737">
    <property type="entry name" value="Omega-amidase_YafV"/>
</dbReference>
<dbReference type="AlphaFoldDB" id="A0A4Y8WQ08"/>
<dbReference type="Gene3D" id="3.60.110.10">
    <property type="entry name" value="Carbon-nitrogen hydrolase"/>
    <property type="match status" value="1"/>
</dbReference>
<dbReference type="Pfam" id="PF00795">
    <property type="entry name" value="CN_hydrolase"/>
    <property type="match status" value="1"/>
</dbReference>
<dbReference type="EMBL" id="SPNC01000109">
    <property type="protein sequence ID" value="TFH94548.1"/>
    <property type="molecule type" value="Genomic_DNA"/>
</dbReference>
<organism evidence="1 2">
    <name type="scientific">Porphyromonas levii</name>
    <dbReference type="NCBI Taxonomy" id="28114"/>
    <lineage>
        <taxon>Bacteria</taxon>
        <taxon>Pseudomonadati</taxon>
        <taxon>Bacteroidota</taxon>
        <taxon>Bacteroidia</taxon>
        <taxon>Bacteroidales</taxon>
        <taxon>Porphyromonadaceae</taxon>
        <taxon>Porphyromonas</taxon>
    </lineage>
</organism>
<evidence type="ECO:0000313" key="2">
    <source>
        <dbReference type="Proteomes" id="UP000297225"/>
    </source>
</evidence>
<reference evidence="1 2" key="1">
    <citation type="submission" date="2019-03" db="EMBL/GenBank/DDBJ databases">
        <title>Porphyromonas levii Isolated from the Uterus of Dairy Cows.</title>
        <authorList>
            <person name="Francis A.M."/>
        </authorList>
    </citation>
    <scope>NUCLEOTIDE SEQUENCE [LARGE SCALE GENOMIC DNA]</scope>
    <source>
        <strain evidence="1 2">AF5678</strain>
    </source>
</reference>
<dbReference type="SUPFAM" id="SSF56317">
    <property type="entry name" value="Carbon-nitrogen hydrolase"/>
    <property type="match status" value="1"/>
</dbReference>
<dbReference type="OrthoDB" id="9811121at2"/>
<dbReference type="STRING" id="1122973.GCA_000379925_00713"/>
<dbReference type="InterPro" id="IPR036526">
    <property type="entry name" value="C-N_Hydrolase_sf"/>
</dbReference>
<dbReference type="InterPro" id="IPR003010">
    <property type="entry name" value="C-N_Hydrolase"/>
</dbReference>
<protein>
    <submittedName>
        <fullName evidence="1">Uncharacterized protein</fullName>
    </submittedName>
</protein>